<keyword evidence="6" id="KW-0325">Glycoprotein</keyword>
<accession>A0A9R1STT0</accession>
<dbReference type="PROSITE" id="PS50850">
    <property type="entry name" value="MFS"/>
    <property type="match status" value="1"/>
</dbReference>
<dbReference type="InterPro" id="IPR003663">
    <property type="entry name" value="Sugar/inositol_transpt"/>
</dbReference>
<feature type="domain" description="Major facilitator superfamily (MFS) profile" evidence="10">
    <location>
        <begin position="43"/>
        <end position="469"/>
    </location>
</feature>
<keyword evidence="12" id="KW-1185">Reference proteome</keyword>
<dbReference type="AlphaFoldDB" id="A0A0C9RGQ6"/>
<dbReference type="EMBL" id="GBYB01012317">
    <property type="protein sequence ID" value="JAG82084.1"/>
    <property type="molecule type" value="Transcribed_RNA"/>
</dbReference>
<evidence type="ECO:0000256" key="9">
    <source>
        <dbReference type="SAM" id="Phobius"/>
    </source>
</evidence>
<reference evidence="13 14" key="2">
    <citation type="submission" date="2025-04" db="UniProtKB">
        <authorList>
            <consortium name="RefSeq"/>
        </authorList>
    </citation>
    <scope>IDENTIFICATION</scope>
    <source>
        <strain evidence="13 14">USDA-PBARC FA_bdor</strain>
        <tissue evidence="13 14">Whole organism</tissue>
    </source>
</reference>
<accession>A0A0C9RGQ6</accession>
<comment type="subcellular location">
    <subcellularLocation>
        <location evidence="1">Cell membrane</location>
        <topology evidence="1">Multi-pass membrane protein</topology>
    </subcellularLocation>
</comment>
<evidence type="ECO:0000256" key="3">
    <source>
        <dbReference type="ARBA" id="ARBA00022692"/>
    </source>
</evidence>
<dbReference type="Gene3D" id="1.20.1250.20">
    <property type="entry name" value="MFS general substrate transporter like domains"/>
    <property type="match status" value="1"/>
</dbReference>
<dbReference type="CDD" id="cd17358">
    <property type="entry name" value="MFS_GLUT6_8_Class3_like"/>
    <property type="match status" value="1"/>
</dbReference>
<keyword evidence="5 9" id="KW-0472">Membrane</keyword>
<feature type="transmembrane region" description="Helical" evidence="9">
    <location>
        <begin position="82"/>
        <end position="101"/>
    </location>
</feature>
<feature type="transmembrane region" description="Helical" evidence="9">
    <location>
        <begin position="344"/>
        <end position="364"/>
    </location>
</feature>
<name>A0A0C9RGQ6_9HYME</name>
<dbReference type="GeneID" id="105262857"/>
<keyword evidence="8" id="KW-0813">Transport</keyword>
<evidence type="ECO:0000313" key="11">
    <source>
        <dbReference type="EMBL" id="JAG82084.1"/>
    </source>
</evidence>
<dbReference type="FunFam" id="1.20.1250.20:FF:000055">
    <property type="entry name" value="Facilitated trehalose transporter Tret1-2 homolog"/>
    <property type="match status" value="1"/>
</dbReference>
<evidence type="ECO:0000256" key="7">
    <source>
        <dbReference type="ARBA" id="ARBA00024348"/>
    </source>
</evidence>
<dbReference type="InterPro" id="IPR005829">
    <property type="entry name" value="Sugar_transporter_CS"/>
</dbReference>
<dbReference type="GO" id="GO:0005886">
    <property type="term" value="C:plasma membrane"/>
    <property type="evidence" value="ECO:0007669"/>
    <property type="project" value="UniProtKB-SubCell"/>
</dbReference>
<evidence type="ECO:0000256" key="1">
    <source>
        <dbReference type="ARBA" id="ARBA00004651"/>
    </source>
</evidence>
<dbReference type="NCBIfam" id="TIGR00879">
    <property type="entry name" value="SP"/>
    <property type="match status" value="1"/>
</dbReference>
<keyword evidence="3 9" id="KW-0812">Transmembrane</keyword>
<dbReference type="PROSITE" id="PS00217">
    <property type="entry name" value="SUGAR_TRANSPORT_2"/>
    <property type="match status" value="1"/>
</dbReference>
<evidence type="ECO:0000313" key="12">
    <source>
        <dbReference type="Proteomes" id="UP000694866"/>
    </source>
</evidence>
<organism evidence="11">
    <name type="scientific">Fopius arisanus</name>
    <dbReference type="NCBI Taxonomy" id="64838"/>
    <lineage>
        <taxon>Eukaryota</taxon>
        <taxon>Metazoa</taxon>
        <taxon>Ecdysozoa</taxon>
        <taxon>Arthropoda</taxon>
        <taxon>Hexapoda</taxon>
        <taxon>Insecta</taxon>
        <taxon>Pterygota</taxon>
        <taxon>Neoptera</taxon>
        <taxon>Endopterygota</taxon>
        <taxon>Hymenoptera</taxon>
        <taxon>Apocrita</taxon>
        <taxon>Ichneumonoidea</taxon>
        <taxon>Braconidae</taxon>
        <taxon>Opiinae</taxon>
        <taxon>Fopius</taxon>
    </lineage>
</organism>
<reference evidence="11" key="1">
    <citation type="submission" date="2015-01" db="EMBL/GenBank/DDBJ databases">
        <title>Transcriptome Assembly of Fopius arisanus.</title>
        <authorList>
            <person name="Geib S."/>
        </authorList>
    </citation>
    <scope>NUCLEOTIDE SEQUENCE</scope>
</reference>
<feature type="transmembrane region" description="Helical" evidence="9">
    <location>
        <begin position="170"/>
        <end position="189"/>
    </location>
</feature>
<dbReference type="KEGG" id="fas:105262857"/>
<dbReference type="InterPro" id="IPR020846">
    <property type="entry name" value="MFS_dom"/>
</dbReference>
<dbReference type="PROSITE" id="PS00216">
    <property type="entry name" value="SUGAR_TRANSPORT_1"/>
    <property type="match status" value="2"/>
</dbReference>
<keyword evidence="2" id="KW-1003">Cell membrane</keyword>
<sequence>MEMQTVEKDMKEASKEKNGLLEPMLTKPAVRLKEGQKIFQCLSTLIVGLMAMQSGMTLSWTSPTTPYLELNTSFLGGLDGTQVSWVSSLMPLGAVVGALPTGMIADAIGRKSALILTTLPLLLSWLMIILLSSLNTLYAARFIGGIGSGAVCVLVPLYIGEVAEPSIRGALGSCFALLFSSGVVFIYIVGAYTNYVTLNIACCGMLLPFFLSFYFLPESPIWLVQNNRIKEAEESLAVLRGRGYEPKWEITMLQEEADRVMRSRGGFRDLIGTRAGRKAIGTCLGLMWFQQMCGIDAVLFYTVKIFQEAQSSIDPFLATIVIGLIEVVMAAVVAITIDKFGRKPLLVLSGTAMTLCLGVLGYYFKLQTDGFDVRSIAWLPLTSLALFNVVFSVGFGSVPFAVISELFPPETKGVAISMSIIVNWTLVFVVTKFYPPMICLIGQAKTFWFFSSMAGASAVFSFIFVPETKGKTLQEIQTKLSIKRASIKNVPNVETTS</sequence>
<dbReference type="InterPro" id="IPR005828">
    <property type="entry name" value="MFS_sugar_transport-like"/>
</dbReference>
<evidence type="ECO:0000259" key="10">
    <source>
        <dbReference type="PROSITE" id="PS50850"/>
    </source>
</evidence>
<feature type="transmembrane region" description="Helical" evidence="9">
    <location>
        <begin position="376"/>
        <end position="402"/>
    </location>
</feature>
<dbReference type="Pfam" id="PF00083">
    <property type="entry name" value="Sugar_tr"/>
    <property type="match status" value="1"/>
</dbReference>
<feature type="transmembrane region" description="Helical" evidence="9">
    <location>
        <begin position="195"/>
        <end position="216"/>
    </location>
</feature>
<dbReference type="InterPro" id="IPR036259">
    <property type="entry name" value="MFS_trans_sf"/>
</dbReference>
<evidence type="ECO:0000256" key="4">
    <source>
        <dbReference type="ARBA" id="ARBA00022989"/>
    </source>
</evidence>
<feature type="transmembrane region" description="Helical" evidence="9">
    <location>
        <begin position="138"/>
        <end position="158"/>
    </location>
</feature>
<evidence type="ECO:0000256" key="8">
    <source>
        <dbReference type="RuleBase" id="RU003346"/>
    </source>
</evidence>
<dbReference type="GO" id="GO:0051119">
    <property type="term" value="F:sugar transmembrane transporter activity"/>
    <property type="evidence" value="ECO:0007669"/>
    <property type="project" value="InterPro"/>
</dbReference>
<dbReference type="RefSeq" id="XP_011296989.1">
    <property type="nucleotide sequence ID" value="XM_011298687.1"/>
</dbReference>
<evidence type="ECO:0000313" key="14">
    <source>
        <dbReference type="RefSeq" id="XP_011296989.1"/>
    </source>
</evidence>
<feature type="transmembrane region" description="Helical" evidence="9">
    <location>
        <begin position="41"/>
        <end position="62"/>
    </location>
</feature>
<gene>
    <name evidence="11" type="primary">Tret1_7</name>
    <name evidence="13 14" type="synonym">LOC105262857</name>
    <name evidence="11" type="ORF">g.15298</name>
</gene>
<evidence type="ECO:0000256" key="5">
    <source>
        <dbReference type="ARBA" id="ARBA00023136"/>
    </source>
</evidence>
<accession>A0A9R1STS3</accession>
<feature type="transmembrane region" description="Helical" evidence="9">
    <location>
        <begin position="446"/>
        <end position="465"/>
    </location>
</feature>
<proteinExistence type="inferred from homology"/>
<feature type="transmembrane region" description="Helical" evidence="9">
    <location>
        <begin position="113"/>
        <end position="132"/>
    </location>
</feature>
<dbReference type="InterPro" id="IPR050549">
    <property type="entry name" value="MFS_Trehalose_Transporter"/>
</dbReference>
<keyword evidence="4 9" id="KW-1133">Transmembrane helix</keyword>
<dbReference type="PANTHER" id="PTHR48021:SF1">
    <property type="entry name" value="GH07001P-RELATED"/>
    <property type="match status" value="1"/>
</dbReference>
<comment type="similarity">
    <text evidence="7">Belongs to the major facilitator superfamily. Sugar transporter (TC 2.A.1.1) family. Trehalose transporter subfamily.</text>
</comment>
<protein>
    <submittedName>
        <fullName evidence="13 14">Facilitated trehalose transporter Tret1</fullName>
    </submittedName>
    <submittedName>
        <fullName evidence="11">Tret1_7 protein</fullName>
    </submittedName>
</protein>
<feature type="transmembrane region" description="Helical" evidence="9">
    <location>
        <begin position="414"/>
        <end position="434"/>
    </location>
</feature>
<evidence type="ECO:0000256" key="2">
    <source>
        <dbReference type="ARBA" id="ARBA00022475"/>
    </source>
</evidence>
<dbReference type="SUPFAM" id="SSF103473">
    <property type="entry name" value="MFS general substrate transporter"/>
    <property type="match status" value="1"/>
</dbReference>
<feature type="transmembrane region" description="Helical" evidence="9">
    <location>
        <begin position="279"/>
        <end position="303"/>
    </location>
</feature>
<dbReference type="PRINTS" id="PR00171">
    <property type="entry name" value="SUGRTRNSPORT"/>
</dbReference>
<evidence type="ECO:0000256" key="6">
    <source>
        <dbReference type="ARBA" id="ARBA00023180"/>
    </source>
</evidence>
<dbReference type="OrthoDB" id="6612291at2759"/>
<feature type="transmembrane region" description="Helical" evidence="9">
    <location>
        <begin position="315"/>
        <end position="337"/>
    </location>
</feature>
<dbReference type="Proteomes" id="UP000694866">
    <property type="component" value="Unplaced"/>
</dbReference>
<dbReference type="PANTHER" id="PTHR48021">
    <property type="match status" value="1"/>
</dbReference>
<dbReference type="RefSeq" id="XP_011296988.1">
    <property type="nucleotide sequence ID" value="XM_011298686.1"/>
</dbReference>
<dbReference type="InterPro" id="IPR044775">
    <property type="entry name" value="MFS_ERD6/Tret1-like"/>
</dbReference>
<evidence type="ECO:0000313" key="13">
    <source>
        <dbReference type="RefSeq" id="XP_011296988.1"/>
    </source>
</evidence>